<evidence type="ECO:0000313" key="3">
    <source>
        <dbReference type="Proteomes" id="UP000748025"/>
    </source>
</evidence>
<dbReference type="Proteomes" id="UP000748025">
    <property type="component" value="Unassembled WGS sequence"/>
</dbReference>
<feature type="compositionally biased region" description="Basic and acidic residues" evidence="1">
    <location>
        <begin position="105"/>
        <end position="116"/>
    </location>
</feature>
<keyword evidence="3" id="KW-1185">Reference proteome</keyword>
<evidence type="ECO:0000313" key="2">
    <source>
        <dbReference type="EMBL" id="KAG6017115.1"/>
    </source>
</evidence>
<proteinExistence type="predicted"/>
<organism evidence="2 3">
    <name type="scientific">Claviceps pusilla</name>
    <dbReference type="NCBI Taxonomy" id="123648"/>
    <lineage>
        <taxon>Eukaryota</taxon>
        <taxon>Fungi</taxon>
        <taxon>Dikarya</taxon>
        <taxon>Ascomycota</taxon>
        <taxon>Pezizomycotina</taxon>
        <taxon>Sordariomycetes</taxon>
        <taxon>Hypocreomycetidae</taxon>
        <taxon>Hypocreales</taxon>
        <taxon>Clavicipitaceae</taxon>
        <taxon>Claviceps</taxon>
    </lineage>
</organism>
<evidence type="ECO:0000256" key="1">
    <source>
        <dbReference type="SAM" id="MobiDB-lite"/>
    </source>
</evidence>
<dbReference type="AlphaFoldDB" id="A0A9P7NFZ5"/>
<feature type="region of interest" description="Disordered" evidence="1">
    <location>
        <begin position="105"/>
        <end position="141"/>
    </location>
</feature>
<comment type="caution">
    <text evidence="2">The sequence shown here is derived from an EMBL/GenBank/DDBJ whole genome shotgun (WGS) entry which is preliminary data.</text>
</comment>
<gene>
    <name evidence="2" type="ORF">E4U43_002234</name>
</gene>
<reference evidence="2" key="1">
    <citation type="journal article" date="2020" name="bioRxiv">
        <title>Whole genome comparisons of ergot fungi reveals the divergence and evolution of species within the genus Claviceps are the result of varying mechanisms driving genome evolution and host range expansion.</title>
        <authorList>
            <person name="Wyka S.A."/>
            <person name="Mondo S.J."/>
            <person name="Liu M."/>
            <person name="Dettman J."/>
            <person name="Nalam V."/>
            <person name="Broders K.D."/>
        </authorList>
    </citation>
    <scope>NUCLEOTIDE SEQUENCE</scope>
    <source>
        <strain evidence="2">CCC 602</strain>
    </source>
</reference>
<accession>A0A9P7NFZ5</accession>
<sequence length="141" mass="15353">MSDANQKSVVGNPEEFRLLYSRHGCRGVVSATEVSVTDMELLLTESHAPPQGQAVRSRTISRAELGVWGWQGGWASAVTPASLLPLESGTWRPGAFSRSCWLGERSDDVGSSEEGRLAPNGAPRKPPKQIFRNKAPKPKVW</sequence>
<dbReference type="EMBL" id="SRPW01000177">
    <property type="protein sequence ID" value="KAG6017115.1"/>
    <property type="molecule type" value="Genomic_DNA"/>
</dbReference>
<name>A0A9P7NFZ5_9HYPO</name>
<protein>
    <submittedName>
        <fullName evidence="2">Uncharacterized protein</fullName>
    </submittedName>
</protein>